<feature type="transmembrane region" description="Helical" evidence="1">
    <location>
        <begin position="77"/>
        <end position="94"/>
    </location>
</feature>
<dbReference type="AlphaFoldDB" id="A0A5B8MB62"/>
<accession>A0A5B8MB62</accession>
<feature type="transmembrane region" description="Helical" evidence="1">
    <location>
        <begin position="196"/>
        <end position="211"/>
    </location>
</feature>
<dbReference type="InterPro" id="IPR038330">
    <property type="entry name" value="TspO/MBR-related_sf"/>
</dbReference>
<evidence type="ECO:0000313" key="3">
    <source>
        <dbReference type="Proteomes" id="UP000320216"/>
    </source>
</evidence>
<keyword evidence="1" id="KW-0472">Membrane</keyword>
<keyword evidence="1" id="KW-1133">Transmembrane helix</keyword>
<protein>
    <submittedName>
        <fullName evidence="2">Tryptophan-rich sensory protein</fullName>
    </submittedName>
</protein>
<dbReference type="PANTHER" id="PTHR33802:SF1">
    <property type="entry name" value="XK-RELATED PROTEIN"/>
    <property type="match status" value="1"/>
</dbReference>
<feature type="transmembrane region" description="Helical" evidence="1">
    <location>
        <begin position="100"/>
        <end position="121"/>
    </location>
</feature>
<evidence type="ECO:0000256" key="1">
    <source>
        <dbReference type="SAM" id="Phobius"/>
    </source>
</evidence>
<feature type="transmembrane region" description="Helical" evidence="1">
    <location>
        <begin position="133"/>
        <end position="158"/>
    </location>
</feature>
<evidence type="ECO:0000313" key="2">
    <source>
        <dbReference type="EMBL" id="QDZ16890.1"/>
    </source>
</evidence>
<proteinExistence type="predicted"/>
<dbReference type="EMBL" id="CP042305">
    <property type="protein sequence ID" value="QDZ16890.1"/>
    <property type="molecule type" value="Genomic_DNA"/>
</dbReference>
<keyword evidence="3" id="KW-1185">Reference proteome</keyword>
<dbReference type="KEGG" id="huw:FPZ11_13455"/>
<dbReference type="PANTHER" id="PTHR33802">
    <property type="entry name" value="SI:CH211-161H7.5-RELATED"/>
    <property type="match status" value="1"/>
</dbReference>
<dbReference type="Gene3D" id="1.20.1260.100">
    <property type="entry name" value="TspO/MBR protein"/>
    <property type="match status" value="1"/>
</dbReference>
<feature type="transmembrane region" description="Helical" evidence="1">
    <location>
        <begin position="223"/>
        <end position="244"/>
    </location>
</feature>
<sequence>MLVCLLLALAGDAIGSGAFGGTPIQHAAGGALSATATMIAPAVPAFSIWAVIYLALIGYTVVQFLPSRKADAKHRALGYPMAASLLLNAAWILSVQAGMLTLSVIVIALLLAALALAFVIVARHPATGILDAVFVDGAAGLYLGWVCVATAADIAAALTAAGFDGGGIAADAWGCAVLVAVGLVGVGLALFGRGRLAPAASLVWGIAWVAVERSSGAPRSTAVAVTAVAVAVVIVVATVLTRVLTMRRGRRG</sequence>
<organism evidence="2 3">
    <name type="scientific">Humibacter ginsenosidimutans</name>
    <dbReference type="NCBI Taxonomy" id="2599293"/>
    <lineage>
        <taxon>Bacteria</taxon>
        <taxon>Bacillati</taxon>
        <taxon>Actinomycetota</taxon>
        <taxon>Actinomycetes</taxon>
        <taxon>Micrococcales</taxon>
        <taxon>Microbacteriaceae</taxon>
        <taxon>Humibacter</taxon>
    </lineage>
</organism>
<feature type="transmembrane region" description="Helical" evidence="1">
    <location>
        <begin position="43"/>
        <end position="65"/>
    </location>
</feature>
<keyword evidence="1" id="KW-0812">Transmembrane</keyword>
<gene>
    <name evidence="2" type="ORF">FPZ11_13455</name>
</gene>
<reference evidence="2 3" key="1">
    <citation type="submission" date="2019-07" db="EMBL/GenBank/DDBJ databases">
        <title>Full genome sequence of Humibacter sp. WJ7-1.</title>
        <authorList>
            <person name="Im W.-T."/>
        </authorList>
    </citation>
    <scope>NUCLEOTIDE SEQUENCE [LARGE SCALE GENOMIC DNA]</scope>
    <source>
        <strain evidence="2 3">WJ7-1</strain>
    </source>
</reference>
<dbReference type="OrthoDB" id="5189031at2"/>
<dbReference type="Proteomes" id="UP000320216">
    <property type="component" value="Chromosome"/>
</dbReference>
<feature type="transmembrane region" description="Helical" evidence="1">
    <location>
        <begin position="170"/>
        <end position="191"/>
    </location>
</feature>
<name>A0A5B8MB62_9MICO</name>